<dbReference type="NCBIfam" id="NF002010">
    <property type="entry name" value="PRK00811.1"/>
    <property type="match status" value="1"/>
</dbReference>
<accession>A0A024VL56</accession>
<dbReference type="GO" id="GO:0006506">
    <property type="term" value="P:GPI anchor biosynthetic process"/>
    <property type="evidence" value="ECO:0007669"/>
    <property type="project" value="UniProtKB-UniPathway"/>
</dbReference>
<dbReference type="Gene3D" id="3.40.50.150">
    <property type="entry name" value="Vaccinia Virus protein VP39"/>
    <property type="match status" value="1"/>
</dbReference>
<keyword evidence="7" id="KW-1133">Transmembrane helix</keyword>
<dbReference type="InterPro" id="IPR001096">
    <property type="entry name" value="Peptidase_C13"/>
</dbReference>
<dbReference type="InterPro" id="IPR029063">
    <property type="entry name" value="SAM-dependent_MTases_sf"/>
</dbReference>
<dbReference type="FunFam" id="3.40.50.1460:FF:000022">
    <property type="entry name" value="GPI8p transamidase"/>
    <property type="match status" value="1"/>
</dbReference>
<dbReference type="Gene3D" id="2.30.140.10">
    <property type="entry name" value="Spermidine synthase, tetramerisation domain"/>
    <property type="match status" value="1"/>
</dbReference>
<feature type="active site" description="Proton acceptor" evidence="5">
    <location>
        <position position="623"/>
    </location>
</feature>
<reference evidence="9 10" key="1">
    <citation type="submission" date="2013-02" db="EMBL/GenBank/DDBJ databases">
        <title>The Genome Annotation of Plasmodium falciparum FCH/4.</title>
        <authorList>
            <consortium name="The Broad Institute Genome Sequencing Platform"/>
            <consortium name="The Broad Institute Genome Sequencing Center for Infectious Disease"/>
            <person name="Neafsey D."/>
            <person name="Hoffman S."/>
            <person name="Volkman S."/>
            <person name="Rosenthal P."/>
            <person name="Walker B."/>
            <person name="Young S.K."/>
            <person name="Zeng Q."/>
            <person name="Gargeya S."/>
            <person name="Fitzgerald M."/>
            <person name="Haas B."/>
            <person name="Abouelleil A."/>
            <person name="Allen A.W."/>
            <person name="Alvarado L."/>
            <person name="Arachchi H.M."/>
            <person name="Berlin A.M."/>
            <person name="Chapman S.B."/>
            <person name="Gainer-Dewar J."/>
            <person name="Goldberg J."/>
            <person name="Griggs A."/>
            <person name="Gujja S."/>
            <person name="Hansen M."/>
            <person name="Howarth C."/>
            <person name="Imamovic A."/>
            <person name="Ireland A."/>
            <person name="Larimer J."/>
            <person name="McCowan C."/>
            <person name="Murphy C."/>
            <person name="Pearson M."/>
            <person name="Poon T.W."/>
            <person name="Priest M."/>
            <person name="Roberts A."/>
            <person name="Saif S."/>
            <person name="Shea T."/>
            <person name="Sisk P."/>
            <person name="Sykes S."/>
            <person name="Wortman J."/>
            <person name="Nusbaum C."/>
            <person name="Birren B."/>
        </authorList>
    </citation>
    <scope>NUCLEOTIDE SEQUENCE [LARGE SCALE GENOMIC DNA]</scope>
    <source>
        <strain evidence="9 10">FCH/4</strain>
    </source>
</reference>
<keyword evidence="3 5" id="KW-0808">Transferase</keyword>
<evidence type="ECO:0000256" key="5">
    <source>
        <dbReference type="PROSITE-ProRule" id="PRU00354"/>
    </source>
</evidence>
<dbReference type="GO" id="GO:0003923">
    <property type="term" value="F:GPI-anchor transamidase activity"/>
    <property type="evidence" value="ECO:0007669"/>
    <property type="project" value="InterPro"/>
</dbReference>
<dbReference type="NCBIfam" id="TIGR00417">
    <property type="entry name" value="speE"/>
    <property type="match status" value="1"/>
</dbReference>
<keyword evidence="7" id="KW-0812">Transmembrane</keyword>
<name>A0A024VL56_PLAFA</name>
<dbReference type="Pfam" id="PF01650">
    <property type="entry name" value="Peptidase_C13"/>
    <property type="match status" value="1"/>
</dbReference>
<keyword evidence="5" id="KW-0620">Polyamine biosynthesis</keyword>
<organism evidence="9 10">
    <name type="scientific">Plasmodium falciparum FCH/4</name>
    <dbReference type="NCBI Taxonomy" id="1036724"/>
    <lineage>
        <taxon>Eukaryota</taxon>
        <taxon>Sar</taxon>
        <taxon>Alveolata</taxon>
        <taxon>Apicomplexa</taxon>
        <taxon>Aconoidasida</taxon>
        <taxon>Haemosporida</taxon>
        <taxon>Plasmodiidae</taxon>
        <taxon>Plasmodium</taxon>
        <taxon>Plasmodium (Laverania)</taxon>
    </lineage>
</organism>
<dbReference type="Pfam" id="PF01564">
    <property type="entry name" value="Spermine_synth"/>
    <property type="match status" value="1"/>
</dbReference>
<dbReference type="InterPro" id="IPR001045">
    <property type="entry name" value="Spermi_synthase"/>
</dbReference>
<sequence length="698" mass="82364">MGIKIIIYIFFLSWAKWVCGSVNFTGFDNKNMIGKHVELEGRYKKEYIDRFFLEELRKHNYMNNNVILLSTSRHYFNYRHTTNLLIAYKYLKYFGDTMDKNILLMIPFDQACDCRNIREGQIFREYELFPSSHNKETKIENINLYENLNIDYKNNNVRDEQIRRVLRHRYDAFTPKKNRLYNNGNNEKNLFLYMTGHGGVNFLKIQEFNIISSSEFNIYIQELLIKNFYKYIFVIIDTCQGYSFYDDILNFVYKKKINNIFFLSSSKRNENSYSLFSSSYLSVSTVDRFTYHFFNYLQQIHKIYEKEPSKNIKAFSLYNILNYLKTQHIMSEPTTNNSKFNSSIFLHDKNILFFNSNLLIIHKDDVSIIYQDKQTHNHKYICLDNLSKCGHIKNNVHKKMQTLYEQTLYYNNNQQNFFSNHIKKKKKMDKLISNNKLKLSVVLLGGLCSLAYYHLKNKFHLSQFCFSKKWFSEFSIMWPGQAFSLKIKKILYETKSKYQNVLVFESTTYGKVLVLDGVIQLTEKDEFAYHEMMTHVPMTVSKEPKNVLVVGGGDGGIIRELCKYKSVENIDICEIDETVIEVSKIYFKNISCGYEDKRVNVFIEDASKFLENVTNTYDVIIVDSSDPIGPAETLFNQNFYEKIYNALKPNGYCVAQCESLWIHVGTIKNMIGYAKKLFKKVEYANISIPTYPCGCIGK</sequence>
<dbReference type="CDD" id="cd02440">
    <property type="entry name" value="AdoMet_MTases"/>
    <property type="match status" value="1"/>
</dbReference>
<dbReference type="EMBL" id="KI928023">
    <property type="protein sequence ID" value="ETW28621.1"/>
    <property type="molecule type" value="Genomic_DNA"/>
</dbReference>
<dbReference type="InterPro" id="IPR030373">
    <property type="entry name" value="PABS_CS"/>
</dbReference>
<evidence type="ECO:0000256" key="3">
    <source>
        <dbReference type="ARBA" id="ARBA00022679"/>
    </source>
</evidence>
<dbReference type="AlphaFoldDB" id="A0A024VL56"/>
<feature type="active site" description="Nucleophile" evidence="4">
    <location>
        <position position="239"/>
    </location>
</feature>
<comment type="similarity">
    <text evidence="1 6">Belongs to the spermidine/spermine synthase family.</text>
</comment>
<dbReference type="InterPro" id="IPR030374">
    <property type="entry name" value="PABS"/>
</dbReference>
<dbReference type="Pfam" id="PF17284">
    <property type="entry name" value="Spermine_synt_N"/>
    <property type="match status" value="1"/>
</dbReference>
<dbReference type="HAMAP" id="MF_00198">
    <property type="entry name" value="Spermidine_synth"/>
    <property type="match status" value="1"/>
</dbReference>
<evidence type="ECO:0000256" key="6">
    <source>
        <dbReference type="RuleBase" id="RU003836"/>
    </source>
</evidence>
<dbReference type="GO" id="GO:0005829">
    <property type="term" value="C:cytosol"/>
    <property type="evidence" value="ECO:0007669"/>
    <property type="project" value="TreeGrafter"/>
</dbReference>
<dbReference type="GO" id="GO:0008295">
    <property type="term" value="P:spermidine biosynthetic process"/>
    <property type="evidence" value="ECO:0007669"/>
    <property type="project" value="TreeGrafter"/>
</dbReference>
<evidence type="ECO:0000256" key="4">
    <source>
        <dbReference type="PIRSR" id="PIRSR019663-1"/>
    </source>
</evidence>
<evidence type="ECO:0000256" key="2">
    <source>
        <dbReference type="ARBA" id="ARBA00009941"/>
    </source>
</evidence>
<dbReference type="PIRSF" id="PIRSF019663">
    <property type="entry name" value="Legumain"/>
    <property type="match status" value="1"/>
</dbReference>
<reference evidence="9 10" key="2">
    <citation type="submission" date="2013-02" db="EMBL/GenBank/DDBJ databases">
        <title>The Genome Sequence of Plasmodium falciparum FCH/4.</title>
        <authorList>
            <consortium name="The Broad Institute Genome Sequencing Platform"/>
            <consortium name="The Broad Institute Genome Sequencing Center for Infectious Disease"/>
            <person name="Neafsey D."/>
            <person name="Cheeseman I."/>
            <person name="Volkman S."/>
            <person name="Adams J."/>
            <person name="Walker B."/>
            <person name="Young S.K."/>
            <person name="Zeng Q."/>
            <person name="Gargeya S."/>
            <person name="Fitzgerald M."/>
            <person name="Haas B."/>
            <person name="Abouelleil A."/>
            <person name="Alvarado L."/>
            <person name="Arachchi H.M."/>
            <person name="Berlin A.M."/>
            <person name="Chapman S.B."/>
            <person name="Dewar J."/>
            <person name="Goldberg J."/>
            <person name="Griggs A."/>
            <person name="Gujja S."/>
            <person name="Hansen M."/>
            <person name="Howarth C."/>
            <person name="Imamovic A."/>
            <person name="Larimer J."/>
            <person name="McCowan C."/>
            <person name="Murphy C."/>
            <person name="Neiman D."/>
            <person name="Pearson M."/>
            <person name="Priest M."/>
            <person name="Roberts A."/>
            <person name="Saif S."/>
            <person name="Shea T."/>
            <person name="Sisk P."/>
            <person name="Sykes S."/>
            <person name="Wortman J."/>
            <person name="Nusbaum C."/>
            <person name="Birren B."/>
        </authorList>
    </citation>
    <scope>NUCLEOTIDE SEQUENCE [LARGE SCALE GENOMIC DNA]</scope>
    <source>
        <strain evidence="9 10">FCH/4</strain>
    </source>
</reference>
<keyword evidence="7" id="KW-0472">Membrane</keyword>
<dbReference type="OrthoDB" id="192611at2759"/>
<dbReference type="GO" id="GO:0006508">
    <property type="term" value="P:proteolysis"/>
    <property type="evidence" value="ECO:0007669"/>
    <property type="project" value="InterPro"/>
</dbReference>
<dbReference type="InterPro" id="IPR037163">
    <property type="entry name" value="Spermidine_synt_N_sf"/>
</dbReference>
<protein>
    <submittedName>
        <fullName evidence="9">Spermidine synthase</fullName>
    </submittedName>
</protein>
<feature type="active site" evidence="4">
    <location>
        <position position="197"/>
    </location>
</feature>
<dbReference type="InterPro" id="IPR028361">
    <property type="entry name" value="GPI_transamidase"/>
</dbReference>
<dbReference type="GO" id="GO:0004766">
    <property type="term" value="F:spermidine synthase activity"/>
    <property type="evidence" value="ECO:0007669"/>
    <property type="project" value="TreeGrafter"/>
</dbReference>
<dbReference type="SUPFAM" id="SSF53335">
    <property type="entry name" value="S-adenosyl-L-methionine-dependent methyltransferases"/>
    <property type="match status" value="1"/>
</dbReference>
<evidence type="ECO:0000256" key="1">
    <source>
        <dbReference type="ARBA" id="ARBA00007867"/>
    </source>
</evidence>
<dbReference type="GO" id="GO:0016255">
    <property type="term" value="P:attachment of GPI anchor to protein"/>
    <property type="evidence" value="ECO:0007669"/>
    <property type="project" value="InterPro"/>
</dbReference>
<evidence type="ECO:0000313" key="10">
    <source>
        <dbReference type="Proteomes" id="UP000030656"/>
    </source>
</evidence>
<gene>
    <name evidence="9" type="ORF">PFFCH_03992</name>
</gene>
<evidence type="ECO:0000313" key="9">
    <source>
        <dbReference type="EMBL" id="ETW28621.1"/>
    </source>
</evidence>
<dbReference type="PIRSF" id="PIRSF500138">
    <property type="entry name" value="GPI8"/>
    <property type="match status" value="1"/>
</dbReference>
<comment type="similarity">
    <text evidence="2">Belongs to the peptidase C13 family.</text>
</comment>
<proteinExistence type="inferred from homology"/>
<dbReference type="PROSITE" id="PS51006">
    <property type="entry name" value="PABS_2"/>
    <property type="match status" value="1"/>
</dbReference>
<dbReference type="GO" id="GO:0042765">
    <property type="term" value="C:GPI-anchor transamidase complex"/>
    <property type="evidence" value="ECO:0007669"/>
    <property type="project" value="InterPro"/>
</dbReference>
<dbReference type="Gene3D" id="3.40.50.1460">
    <property type="match status" value="1"/>
</dbReference>
<evidence type="ECO:0000259" key="8">
    <source>
        <dbReference type="PROSITE" id="PS51006"/>
    </source>
</evidence>
<dbReference type="PANTHER" id="PTHR11558:SF11">
    <property type="entry name" value="SPERMIDINE SYNTHASE"/>
    <property type="match status" value="1"/>
</dbReference>
<dbReference type="UniPathway" id="UPA00196"/>
<feature type="transmembrane region" description="Helical" evidence="7">
    <location>
        <begin position="6"/>
        <end position="27"/>
    </location>
</feature>
<dbReference type="PROSITE" id="PS01330">
    <property type="entry name" value="PABS_1"/>
    <property type="match status" value="1"/>
</dbReference>
<dbReference type="PANTHER" id="PTHR11558">
    <property type="entry name" value="SPERMIDINE/SPERMINE SYNTHASE"/>
    <property type="match status" value="1"/>
</dbReference>
<dbReference type="InterPro" id="IPR035246">
    <property type="entry name" value="Spermidine_synt_N"/>
</dbReference>
<evidence type="ECO:0000256" key="7">
    <source>
        <dbReference type="SAM" id="Phobius"/>
    </source>
</evidence>
<feature type="domain" description="PABS" evidence="8">
    <location>
        <begin position="468"/>
        <end position="698"/>
    </location>
</feature>
<dbReference type="FunFam" id="2.30.140.10:FF:000012">
    <property type="entry name" value="Spermidine synthase"/>
    <property type="match status" value="1"/>
</dbReference>
<dbReference type="Proteomes" id="UP000030656">
    <property type="component" value="Unassembled WGS sequence"/>
</dbReference>